<sequence length="277" mass="32519">MLSNSFSGSSKKPYYMRNINRLLSRFDRTQIYEILEYFMLENVEYGRGRYAPTPEFAICAILYHLAWPTRLYESQLLFGRSATYISVVLKLNLRYLAVRYNHILDWHPSLTYERMATHASSLERVSRSAIRIWGFIDGTFREICRPIRDQEIFYNGYGGAHGIKYQGIVAPDGLILSLHGPFPSSMHDITMYRSCGLPEKLREIMKQREQLFLYGDIAYTSSFRIITPYKATRPLTREEKRLNKVLSSDRIGIENAFGPINVPYYSLWLFIIEYLFY</sequence>
<comment type="cofactor">
    <cofactor evidence="1">
        <name>a divalent metal cation</name>
        <dbReference type="ChEBI" id="CHEBI:60240"/>
    </cofactor>
</comment>
<dbReference type="GeneID" id="8098651"/>
<dbReference type="InParanoid" id="B8MSX1"/>
<dbReference type="OMA" id="YERMATH"/>
<dbReference type="Proteomes" id="UP000001745">
    <property type="component" value="Unassembled WGS sequence"/>
</dbReference>
<dbReference type="AlphaFoldDB" id="B8MSX1"/>
<evidence type="ECO:0000313" key="4">
    <source>
        <dbReference type="EMBL" id="EED12086.1"/>
    </source>
</evidence>
<organism evidence="4 5">
    <name type="scientific">Talaromyces stipitatus (strain ATCC 10500 / CBS 375.48 / QM 6759 / NRRL 1006)</name>
    <name type="common">Penicillium stipitatum</name>
    <dbReference type="NCBI Taxonomy" id="441959"/>
    <lineage>
        <taxon>Eukaryota</taxon>
        <taxon>Fungi</taxon>
        <taxon>Dikarya</taxon>
        <taxon>Ascomycota</taxon>
        <taxon>Pezizomycotina</taxon>
        <taxon>Eurotiomycetes</taxon>
        <taxon>Eurotiomycetidae</taxon>
        <taxon>Eurotiales</taxon>
        <taxon>Trichocomaceae</taxon>
        <taxon>Talaromyces</taxon>
        <taxon>Talaromyces sect. Talaromyces</taxon>
    </lineage>
</organism>
<dbReference type="EMBL" id="EQ962660">
    <property type="protein sequence ID" value="EED12086.1"/>
    <property type="molecule type" value="Genomic_DNA"/>
</dbReference>
<dbReference type="PhylomeDB" id="B8MSX1"/>
<proteinExistence type="predicted"/>
<keyword evidence="5" id="KW-1185">Reference proteome</keyword>
<evidence type="ECO:0000259" key="3">
    <source>
        <dbReference type="Pfam" id="PF13359"/>
    </source>
</evidence>
<dbReference type="RefSeq" id="XP_002487740.1">
    <property type="nucleotide sequence ID" value="XM_002487695.1"/>
</dbReference>
<gene>
    <name evidence="4" type="ORF">TSTA_001570</name>
</gene>
<name>B8MSX1_TALSN</name>
<dbReference type="Pfam" id="PF13359">
    <property type="entry name" value="DDE_Tnp_4"/>
    <property type="match status" value="1"/>
</dbReference>
<protein>
    <recommendedName>
        <fullName evidence="3">DDE Tnp4 domain-containing protein</fullName>
    </recommendedName>
</protein>
<dbReference type="VEuPathDB" id="FungiDB:TSTA_001570"/>
<dbReference type="HOGENOM" id="CLU_059042_0_0_1"/>
<evidence type="ECO:0000256" key="2">
    <source>
        <dbReference type="ARBA" id="ARBA00022723"/>
    </source>
</evidence>
<reference evidence="5" key="1">
    <citation type="journal article" date="2015" name="Genome Announc.">
        <title>Genome sequence of the AIDS-associated pathogen Penicillium marneffei (ATCC18224) and its near taxonomic relative Talaromyces stipitatus (ATCC10500).</title>
        <authorList>
            <person name="Nierman W.C."/>
            <person name="Fedorova-Abrams N.D."/>
            <person name="Andrianopoulos A."/>
        </authorList>
    </citation>
    <scope>NUCLEOTIDE SEQUENCE [LARGE SCALE GENOMIC DNA]</scope>
    <source>
        <strain evidence="5">ATCC 10500 / CBS 375.48 / QM 6759 / NRRL 1006</strain>
    </source>
</reference>
<accession>B8MSX1</accession>
<dbReference type="eggNOG" id="ENOG502RZYI">
    <property type="taxonomic scope" value="Eukaryota"/>
</dbReference>
<keyword evidence="2" id="KW-0479">Metal-binding</keyword>
<feature type="domain" description="DDE Tnp4" evidence="3">
    <location>
        <begin position="136"/>
        <end position="259"/>
    </location>
</feature>
<dbReference type="GO" id="GO:0046872">
    <property type="term" value="F:metal ion binding"/>
    <property type="evidence" value="ECO:0007669"/>
    <property type="project" value="UniProtKB-KW"/>
</dbReference>
<evidence type="ECO:0000313" key="5">
    <source>
        <dbReference type="Proteomes" id="UP000001745"/>
    </source>
</evidence>
<dbReference type="OrthoDB" id="5289248at2759"/>
<dbReference type="InterPro" id="IPR027806">
    <property type="entry name" value="HARBI1_dom"/>
</dbReference>
<dbReference type="STRING" id="441959.B8MSX1"/>
<evidence type="ECO:0000256" key="1">
    <source>
        <dbReference type="ARBA" id="ARBA00001968"/>
    </source>
</evidence>